<dbReference type="Pfam" id="PF02687">
    <property type="entry name" value="FtsX"/>
    <property type="match status" value="1"/>
</dbReference>
<evidence type="ECO:0000259" key="10">
    <source>
        <dbReference type="Pfam" id="PF12704"/>
    </source>
</evidence>
<evidence type="ECO:0000256" key="4">
    <source>
        <dbReference type="ARBA" id="ARBA00022989"/>
    </source>
</evidence>
<gene>
    <name evidence="11" type="ORF">KGQ19_11195</name>
</gene>
<evidence type="ECO:0000256" key="1">
    <source>
        <dbReference type="ARBA" id="ARBA00004651"/>
    </source>
</evidence>
<keyword evidence="2" id="KW-1003">Cell membrane</keyword>
<comment type="similarity">
    <text evidence="6">Belongs to the ABC-4 integral membrane protein family.</text>
</comment>
<keyword evidence="3 8" id="KW-0812">Transmembrane</keyword>
<protein>
    <submittedName>
        <fullName evidence="11">ABC transporter permease</fullName>
    </submittedName>
</protein>
<keyword evidence="5 8" id="KW-0472">Membrane</keyword>
<evidence type="ECO:0000256" key="3">
    <source>
        <dbReference type="ARBA" id="ARBA00022692"/>
    </source>
</evidence>
<evidence type="ECO:0000256" key="2">
    <source>
        <dbReference type="ARBA" id="ARBA00022475"/>
    </source>
</evidence>
<dbReference type="InterPro" id="IPR050250">
    <property type="entry name" value="Macrolide_Exporter_MacB"/>
</dbReference>
<dbReference type="InterPro" id="IPR025857">
    <property type="entry name" value="MacB_PCD"/>
</dbReference>
<reference evidence="11 12" key="1">
    <citation type="submission" date="2020-02" db="EMBL/GenBank/DDBJ databases">
        <title>Acidophilic actinobacteria isolated from forest soil.</title>
        <authorList>
            <person name="Golinska P."/>
        </authorList>
    </citation>
    <scope>NUCLEOTIDE SEQUENCE [LARGE SCALE GENOMIC DNA]</scope>
    <source>
        <strain evidence="11 12">NL8</strain>
    </source>
</reference>
<dbReference type="Pfam" id="PF12704">
    <property type="entry name" value="MacB_PCD"/>
    <property type="match status" value="1"/>
</dbReference>
<comment type="caution">
    <text evidence="11">The sequence shown here is derived from an EMBL/GenBank/DDBJ whole genome shotgun (WGS) entry which is preliminary data.</text>
</comment>
<evidence type="ECO:0000256" key="6">
    <source>
        <dbReference type="ARBA" id="ARBA00038076"/>
    </source>
</evidence>
<feature type="domain" description="ABC3 transporter permease C-terminal" evidence="9">
    <location>
        <begin position="269"/>
        <end position="382"/>
    </location>
</feature>
<name>A0ABS5KN02_9ACTN</name>
<feature type="domain" description="MacB-like periplasmic core" evidence="10">
    <location>
        <begin position="1"/>
        <end position="205"/>
    </location>
</feature>
<evidence type="ECO:0000256" key="5">
    <source>
        <dbReference type="ARBA" id="ARBA00023136"/>
    </source>
</evidence>
<comment type="subcellular location">
    <subcellularLocation>
        <location evidence="1">Cell membrane</location>
        <topology evidence="1">Multi-pass membrane protein</topology>
    </subcellularLocation>
</comment>
<dbReference type="InterPro" id="IPR003838">
    <property type="entry name" value="ABC3_permease_C"/>
</dbReference>
<evidence type="ECO:0000313" key="12">
    <source>
        <dbReference type="Proteomes" id="UP000730482"/>
    </source>
</evidence>
<feature type="transmembrane region" description="Helical" evidence="8">
    <location>
        <begin position="314"/>
        <end position="342"/>
    </location>
</feature>
<keyword evidence="12" id="KW-1185">Reference proteome</keyword>
<proteinExistence type="inferred from homology"/>
<feature type="transmembrane region" description="Helical" evidence="8">
    <location>
        <begin position="265"/>
        <end position="291"/>
    </location>
</feature>
<keyword evidence="4 8" id="KW-1133">Transmembrane helix</keyword>
<organism evidence="11 12">
    <name type="scientific">Catenulispora pinistramenti</name>
    <dbReference type="NCBI Taxonomy" id="2705254"/>
    <lineage>
        <taxon>Bacteria</taxon>
        <taxon>Bacillati</taxon>
        <taxon>Actinomycetota</taxon>
        <taxon>Actinomycetes</taxon>
        <taxon>Catenulisporales</taxon>
        <taxon>Catenulisporaceae</taxon>
        <taxon>Catenulispora</taxon>
    </lineage>
</organism>
<dbReference type="PANTHER" id="PTHR30572">
    <property type="entry name" value="MEMBRANE COMPONENT OF TRANSPORTER-RELATED"/>
    <property type="match status" value="1"/>
</dbReference>
<evidence type="ECO:0000259" key="9">
    <source>
        <dbReference type="Pfam" id="PF02687"/>
    </source>
</evidence>
<evidence type="ECO:0000313" key="11">
    <source>
        <dbReference type="EMBL" id="MBS2547437.1"/>
    </source>
</evidence>
<dbReference type="PANTHER" id="PTHR30572:SF4">
    <property type="entry name" value="ABC TRANSPORTER PERMEASE YTRF"/>
    <property type="match status" value="1"/>
</dbReference>
<dbReference type="RefSeq" id="WP_212009024.1">
    <property type="nucleotide sequence ID" value="NZ_JAAFYZ010000028.1"/>
</dbReference>
<dbReference type="EMBL" id="JAAFYZ010000028">
    <property type="protein sequence ID" value="MBS2547437.1"/>
    <property type="molecule type" value="Genomic_DNA"/>
</dbReference>
<feature type="transmembrane region" description="Helical" evidence="8">
    <location>
        <begin position="354"/>
        <end position="375"/>
    </location>
</feature>
<feature type="region of interest" description="Disordered" evidence="7">
    <location>
        <begin position="36"/>
        <end position="62"/>
    </location>
</feature>
<evidence type="ECO:0000256" key="8">
    <source>
        <dbReference type="SAM" id="Phobius"/>
    </source>
</evidence>
<evidence type="ECO:0000256" key="7">
    <source>
        <dbReference type="SAM" id="MobiDB-lite"/>
    </source>
</evidence>
<dbReference type="Proteomes" id="UP000730482">
    <property type="component" value="Unassembled WGS sequence"/>
</dbReference>
<sequence>MLGTVLGVGAFVAILGLTSTATGQISSAFSPLSATQVDVQDTGPAGNGQGLQTDSPRRDDFPEDADQRVERLNGVVHAGVWWKVHSQDGQPVSVAANPPNAVDNANAESGSVDIYAASPEALAAMRPTITMGRSYDAFAENRAEHVVVLSESTAQRLGISRIDAQPAVFLNGVPYSVEGIFSDVNRLPEVLLGMVIPTTTAKHDFGLPTSGDPAHMLIETRLGAARLVASQASIALSPEQFDRFKAIPPPDPHALKDRVASDLNALFLLLAGITLAIGAVGIANTTLVSVLERTGEIGLRRSLGARPRHIASQFLAESTAIGALGGLIGTALGVGTVISVALAKNWTALLSPSAVLPAPLIGAVVGLAAGTYPALRAARIEPVEALRR</sequence>
<accession>A0ABS5KN02</accession>